<dbReference type="GO" id="GO:0016125">
    <property type="term" value="P:sterol metabolic process"/>
    <property type="evidence" value="ECO:0007669"/>
    <property type="project" value="TreeGrafter"/>
</dbReference>
<keyword evidence="6 7" id="KW-0408">Iron</keyword>
<comment type="caution">
    <text evidence="9">The sequence shown here is derived from an EMBL/GenBank/DDBJ whole genome shotgun (WGS) entry which is preliminary data.</text>
</comment>
<keyword evidence="3" id="KW-0812">Transmembrane</keyword>
<keyword evidence="8" id="KW-0503">Monooxygenase</keyword>
<dbReference type="PROSITE" id="PS00086">
    <property type="entry name" value="CYTOCHROME_P450"/>
    <property type="match status" value="1"/>
</dbReference>
<dbReference type="GO" id="GO:0016020">
    <property type="term" value="C:membrane"/>
    <property type="evidence" value="ECO:0007669"/>
    <property type="project" value="UniProtKB-SubCell"/>
</dbReference>
<comment type="cofactor">
    <cofactor evidence="7">
        <name>heme</name>
        <dbReference type="ChEBI" id="CHEBI:30413"/>
    </cofactor>
</comment>
<keyword evidence="5" id="KW-0472">Membrane</keyword>
<dbReference type="InterPro" id="IPR017972">
    <property type="entry name" value="Cyt_P450_CS"/>
</dbReference>
<evidence type="ECO:0000313" key="9">
    <source>
        <dbReference type="EMBL" id="KAB2602570.1"/>
    </source>
</evidence>
<dbReference type="GO" id="GO:0020037">
    <property type="term" value="F:heme binding"/>
    <property type="evidence" value="ECO:0007669"/>
    <property type="project" value="InterPro"/>
</dbReference>
<organism evidence="9 10">
    <name type="scientific">Pyrus ussuriensis x Pyrus communis</name>
    <dbReference type="NCBI Taxonomy" id="2448454"/>
    <lineage>
        <taxon>Eukaryota</taxon>
        <taxon>Viridiplantae</taxon>
        <taxon>Streptophyta</taxon>
        <taxon>Embryophyta</taxon>
        <taxon>Tracheophyta</taxon>
        <taxon>Spermatophyta</taxon>
        <taxon>Magnoliopsida</taxon>
        <taxon>eudicotyledons</taxon>
        <taxon>Gunneridae</taxon>
        <taxon>Pentapetalae</taxon>
        <taxon>rosids</taxon>
        <taxon>fabids</taxon>
        <taxon>Rosales</taxon>
        <taxon>Rosaceae</taxon>
        <taxon>Amygdaloideae</taxon>
        <taxon>Maleae</taxon>
        <taxon>Pyrus</taxon>
    </lineage>
</organism>
<evidence type="ECO:0000256" key="5">
    <source>
        <dbReference type="ARBA" id="ARBA00022989"/>
    </source>
</evidence>
<dbReference type="GO" id="GO:0010268">
    <property type="term" value="P:brassinosteroid homeostasis"/>
    <property type="evidence" value="ECO:0007669"/>
    <property type="project" value="TreeGrafter"/>
</dbReference>
<evidence type="ECO:0000256" key="4">
    <source>
        <dbReference type="ARBA" id="ARBA00022723"/>
    </source>
</evidence>
<evidence type="ECO:0000256" key="6">
    <source>
        <dbReference type="ARBA" id="ARBA00023004"/>
    </source>
</evidence>
<keyword evidence="4 7" id="KW-0479">Metal-binding</keyword>
<dbReference type="InterPro" id="IPR001128">
    <property type="entry name" value="Cyt_P450"/>
</dbReference>
<comment type="similarity">
    <text evidence="2 8">Belongs to the cytochrome P450 family.</text>
</comment>
<evidence type="ECO:0000256" key="7">
    <source>
        <dbReference type="PIRSR" id="PIRSR602401-1"/>
    </source>
</evidence>
<dbReference type="InterPro" id="IPR002401">
    <property type="entry name" value="Cyt_P450_E_grp-I"/>
</dbReference>
<dbReference type="InterPro" id="IPR036396">
    <property type="entry name" value="Cyt_P450_sf"/>
</dbReference>
<dbReference type="GO" id="GO:0004497">
    <property type="term" value="F:monooxygenase activity"/>
    <property type="evidence" value="ECO:0007669"/>
    <property type="project" value="UniProtKB-KW"/>
</dbReference>
<dbReference type="Gene3D" id="1.10.630.10">
    <property type="entry name" value="Cytochrome P450"/>
    <property type="match status" value="1"/>
</dbReference>
<dbReference type="OrthoDB" id="1372046at2759"/>
<keyword evidence="7 8" id="KW-0349">Heme</keyword>
<reference evidence="9 10" key="3">
    <citation type="submission" date="2019-11" db="EMBL/GenBank/DDBJ databases">
        <title>A de novo genome assembly of a pear dwarfing rootstock.</title>
        <authorList>
            <person name="Wang F."/>
            <person name="Wang J."/>
            <person name="Li S."/>
            <person name="Zhang Y."/>
            <person name="Fang M."/>
            <person name="Ma L."/>
            <person name="Zhao Y."/>
            <person name="Jiang S."/>
        </authorList>
    </citation>
    <scope>NUCLEOTIDE SEQUENCE [LARGE SCALE GENOMIC DNA]</scope>
    <source>
        <strain evidence="9">S2</strain>
        <tissue evidence="9">Leaf</tissue>
    </source>
</reference>
<dbReference type="AlphaFoldDB" id="A0A5N5FMR5"/>
<accession>A0A5N5FMR5</accession>
<dbReference type="PRINTS" id="PR00463">
    <property type="entry name" value="EP450I"/>
</dbReference>
<evidence type="ECO:0000256" key="1">
    <source>
        <dbReference type="ARBA" id="ARBA00004167"/>
    </source>
</evidence>
<dbReference type="GO" id="GO:0016705">
    <property type="term" value="F:oxidoreductase activity, acting on paired donors, with incorporation or reduction of molecular oxygen"/>
    <property type="evidence" value="ECO:0007669"/>
    <property type="project" value="InterPro"/>
</dbReference>
<dbReference type="GO" id="GO:0016132">
    <property type="term" value="P:brassinosteroid biosynthetic process"/>
    <property type="evidence" value="ECO:0007669"/>
    <property type="project" value="TreeGrafter"/>
</dbReference>
<gene>
    <name evidence="9" type="ORF">D8674_003575</name>
</gene>
<evidence type="ECO:0000313" key="10">
    <source>
        <dbReference type="Proteomes" id="UP000327157"/>
    </source>
</evidence>
<keyword evidence="5" id="KW-1133">Transmembrane helix</keyword>
<dbReference type="GO" id="GO:0005506">
    <property type="term" value="F:iron ion binding"/>
    <property type="evidence" value="ECO:0007669"/>
    <property type="project" value="InterPro"/>
</dbReference>
<comment type="subcellular location">
    <subcellularLocation>
        <location evidence="1">Membrane</location>
        <topology evidence="1">Single-pass membrane protein</topology>
    </subcellularLocation>
</comment>
<keyword evidence="10" id="KW-1185">Reference proteome</keyword>
<proteinExistence type="inferred from homology"/>
<sequence length="389" mass="44652">MGLPLIGEVVHLLTPSYSLDLHPFVRKRLERYGPIFWTSLVGKPVLVTDDPEFKNYVIQQEGRMVELRYLDTFAKLFVQEGESWTNQIGVIHKYARSIFMNHLGAECINEKLLPQIEESINKHLCAWSSRESVEVKHAGSVIHKKATTMLRAMLRERRSSPEKRRGDFLDQIIDDLDQEKFLSEDFCIHLIFGGLFAIFESISTVLTLFFSLLADHPAVLQELTAEHEALLKNREDPNSALTWDEYKSMTFTLQVINETLRLTNTAPGLLRRALKDIPVKGYTIPAGWTILLVTPALHLTSNTFKDHLEFNPWRWKDLDSLVISKNFMPFGSGLRQCAGAEFSRAYLSTFLHVLVTKYRWTTIKGARISRRPMLTFGDGAHIKFSEKKN</sequence>
<evidence type="ECO:0000256" key="2">
    <source>
        <dbReference type="ARBA" id="ARBA00010617"/>
    </source>
</evidence>
<dbReference type="PANTHER" id="PTHR24286">
    <property type="entry name" value="CYTOCHROME P450 26"/>
    <property type="match status" value="1"/>
</dbReference>
<dbReference type="Proteomes" id="UP000327157">
    <property type="component" value="Chromosome 10"/>
</dbReference>
<protein>
    <submittedName>
        <fullName evidence="9">Cytochrome P450 87A3-like</fullName>
    </submittedName>
</protein>
<keyword evidence="8" id="KW-0560">Oxidoreductase</keyword>
<feature type="binding site" description="axial binding residue" evidence="7">
    <location>
        <position position="337"/>
    </location>
    <ligand>
        <name>heme</name>
        <dbReference type="ChEBI" id="CHEBI:30413"/>
    </ligand>
    <ligandPart>
        <name>Fe</name>
        <dbReference type="ChEBI" id="CHEBI:18248"/>
    </ligandPart>
</feature>
<dbReference type="PRINTS" id="PR00385">
    <property type="entry name" value="P450"/>
</dbReference>
<reference evidence="10" key="2">
    <citation type="submission" date="2019-10" db="EMBL/GenBank/DDBJ databases">
        <title>A de novo genome assembly of a pear dwarfing rootstock.</title>
        <authorList>
            <person name="Wang F."/>
            <person name="Wang J."/>
            <person name="Li S."/>
            <person name="Zhang Y."/>
            <person name="Fang M."/>
            <person name="Ma L."/>
            <person name="Zhao Y."/>
            <person name="Jiang S."/>
        </authorList>
    </citation>
    <scope>NUCLEOTIDE SEQUENCE [LARGE SCALE GENOMIC DNA]</scope>
</reference>
<dbReference type="EMBL" id="SMOL01000695">
    <property type="protein sequence ID" value="KAB2602570.1"/>
    <property type="molecule type" value="Genomic_DNA"/>
</dbReference>
<name>A0A5N5FMR5_9ROSA</name>
<dbReference type="PANTHER" id="PTHR24286:SF305">
    <property type="entry name" value="CYTOCHROME P450 708A2"/>
    <property type="match status" value="1"/>
</dbReference>
<evidence type="ECO:0000256" key="3">
    <source>
        <dbReference type="ARBA" id="ARBA00022692"/>
    </source>
</evidence>
<reference evidence="9 10" key="1">
    <citation type="submission" date="2019-09" db="EMBL/GenBank/DDBJ databases">
        <authorList>
            <person name="Ou C."/>
        </authorList>
    </citation>
    <scope>NUCLEOTIDE SEQUENCE [LARGE SCALE GENOMIC DNA]</scope>
    <source>
        <strain evidence="9">S2</strain>
        <tissue evidence="9">Leaf</tissue>
    </source>
</reference>
<dbReference type="Pfam" id="PF00067">
    <property type="entry name" value="p450"/>
    <property type="match status" value="1"/>
</dbReference>
<evidence type="ECO:0000256" key="8">
    <source>
        <dbReference type="RuleBase" id="RU000461"/>
    </source>
</evidence>
<dbReference type="SUPFAM" id="SSF48264">
    <property type="entry name" value="Cytochrome P450"/>
    <property type="match status" value="1"/>
</dbReference>